<dbReference type="InterPro" id="IPR025534">
    <property type="entry name" value="DUF4420"/>
</dbReference>
<gene>
    <name evidence="1" type="ORF">GU926_12635</name>
</gene>
<evidence type="ECO:0000313" key="2">
    <source>
        <dbReference type="Proteomes" id="UP000464214"/>
    </source>
</evidence>
<sequence>MNRLKEIWAELRKQPASMSGLAKIRYSESSDCDLYLGIRLPEDSSCLLLGLPIRVINKINSERKLRGLRLEKVDDPQHSTRGFLNLILLDNRFSDIFDSLILDIIRHIINLENEGIIAREFLNRIDKWQALFEKAASEGLSPEAQRGLFGELYFLKKWLYIVEDKAKCLQAWVGPELAVRDFEYGGLALEVKTTKGNNHQKVQISSERQLDVTTLDFLFLFHLSLDVQQNAGETLPGLIESIKALLIHDFSLYSIFQEKLLQAGYYLSHQHLYEFKSYKIRQESFYEVKEDFPRIQENEVRGGVGDIKYSIILSNYSDYLVDEQVVFKTLNWHGRNARES</sequence>
<name>A0A6P1P174_9BACT</name>
<evidence type="ECO:0000313" key="1">
    <source>
        <dbReference type="EMBL" id="QHL88231.1"/>
    </source>
</evidence>
<dbReference type="Proteomes" id="UP000464214">
    <property type="component" value="Chromosome"/>
</dbReference>
<dbReference type="KEGG" id="nib:GU926_12635"/>
<keyword evidence="2" id="KW-1185">Reference proteome</keyword>
<dbReference type="AlphaFoldDB" id="A0A6P1P174"/>
<proteinExistence type="predicted"/>
<organism evidence="1 2">
    <name type="scientific">Nibribacter ruber</name>
    <dbReference type="NCBI Taxonomy" id="2698458"/>
    <lineage>
        <taxon>Bacteria</taxon>
        <taxon>Pseudomonadati</taxon>
        <taxon>Bacteroidota</taxon>
        <taxon>Cytophagia</taxon>
        <taxon>Cytophagales</taxon>
        <taxon>Hymenobacteraceae</taxon>
        <taxon>Nibribacter</taxon>
    </lineage>
</organism>
<reference evidence="1 2" key="1">
    <citation type="submission" date="2020-01" db="EMBL/GenBank/DDBJ databases">
        <authorList>
            <person name="Kim M."/>
        </authorList>
    </citation>
    <scope>NUCLEOTIDE SEQUENCE [LARGE SCALE GENOMIC DNA]</scope>
    <source>
        <strain evidence="1 2">BT10</strain>
    </source>
</reference>
<dbReference type="RefSeq" id="WP_160692401.1">
    <property type="nucleotide sequence ID" value="NZ_CP047897.1"/>
</dbReference>
<dbReference type="Pfam" id="PF14390">
    <property type="entry name" value="DUF4420"/>
    <property type="match status" value="1"/>
</dbReference>
<protein>
    <submittedName>
        <fullName evidence="1">PD-(D/E)XK motif protein</fullName>
    </submittedName>
</protein>
<dbReference type="EMBL" id="CP047897">
    <property type="protein sequence ID" value="QHL88231.1"/>
    <property type="molecule type" value="Genomic_DNA"/>
</dbReference>
<accession>A0A6P1P174</accession>